<name>A0A8H7D2C5_9AGAR</name>
<dbReference type="GO" id="GO:0008757">
    <property type="term" value="F:S-adenosylmethionine-dependent methyltransferase activity"/>
    <property type="evidence" value="ECO:0007669"/>
    <property type="project" value="UniProtKB-ARBA"/>
</dbReference>
<dbReference type="InterPro" id="IPR029063">
    <property type="entry name" value="SAM-dependent_MTases_sf"/>
</dbReference>
<dbReference type="AlphaFoldDB" id="A0A8H7D2C5"/>
<proteinExistence type="predicted"/>
<dbReference type="OrthoDB" id="407325at2759"/>
<reference evidence="1" key="1">
    <citation type="submission" date="2020-05" db="EMBL/GenBank/DDBJ databases">
        <title>Mycena genomes resolve the evolution of fungal bioluminescence.</title>
        <authorList>
            <person name="Tsai I.J."/>
        </authorList>
    </citation>
    <scope>NUCLEOTIDE SEQUENCE</scope>
    <source>
        <strain evidence="1">CCC161011</strain>
    </source>
</reference>
<dbReference type="Pfam" id="PF10294">
    <property type="entry name" value="Methyltransf_16"/>
    <property type="match status" value="1"/>
</dbReference>
<keyword evidence="2" id="KW-1185">Reference proteome</keyword>
<evidence type="ECO:0000313" key="1">
    <source>
        <dbReference type="EMBL" id="KAF7356501.1"/>
    </source>
</evidence>
<dbReference type="InterPro" id="IPR019410">
    <property type="entry name" value="Methyltransf_16"/>
</dbReference>
<comment type="caution">
    <text evidence="1">The sequence shown here is derived from an EMBL/GenBank/DDBJ whole genome shotgun (WGS) entry which is preliminary data.</text>
</comment>
<dbReference type="Gene3D" id="3.40.50.150">
    <property type="entry name" value="Vaccinia Virus protein VP39"/>
    <property type="match status" value="1"/>
</dbReference>
<accession>A0A8H7D2C5</accession>
<evidence type="ECO:0000313" key="2">
    <source>
        <dbReference type="Proteomes" id="UP000620124"/>
    </source>
</evidence>
<gene>
    <name evidence="1" type="ORF">MVEN_00983300</name>
</gene>
<dbReference type="SUPFAM" id="SSF53335">
    <property type="entry name" value="S-adenosyl-L-methionine-dependent methyltransferases"/>
    <property type="match status" value="1"/>
</dbReference>
<sequence>MMSSSEDPEDILSSALTTLYDYQPITLSSGPNSLFVYDPPEAGTSKITLRTPDTLAANWSLHASSVWVASRFLADNVDYLNLPAHLIIAKRYPAVSIVVSDYNDVELIRTLSENVAENGVSANCRVVAYGWGSDPSELFLPDTELFDVVIAADTLWNPEFHGLFIEALKLTLKRSPQSRIHLFAGLHTGRYTIQSFLSAVSTAGFELEIASERETNGVRERLWSVDRAEGEDESERRRWIVYMCLRWR</sequence>
<dbReference type="EMBL" id="JACAZI010000007">
    <property type="protein sequence ID" value="KAF7356501.1"/>
    <property type="molecule type" value="Genomic_DNA"/>
</dbReference>
<dbReference type="Proteomes" id="UP000620124">
    <property type="component" value="Unassembled WGS sequence"/>
</dbReference>
<protein>
    <submittedName>
        <fullName evidence="1">Uncharacterized protein</fullName>
    </submittedName>
</protein>
<organism evidence="1 2">
    <name type="scientific">Mycena venus</name>
    <dbReference type="NCBI Taxonomy" id="2733690"/>
    <lineage>
        <taxon>Eukaryota</taxon>
        <taxon>Fungi</taxon>
        <taxon>Dikarya</taxon>
        <taxon>Basidiomycota</taxon>
        <taxon>Agaricomycotina</taxon>
        <taxon>Agaricomycetes</taxon>
        <taxon>Agaricomycetidae</taxon>
        <taxon>Agaricales</taxon>
        <taxon>Marasmiineae</taxon>
        <taxon>Mycenaceae</taxon>
        <taxon>Mycena</taxon>
    </lineage>
</organism>